<dbReference type="Proteomes" id="UP000815325">
    <property type="component" value="Unassembled WGS sequence"/>
</dbReference>
<gene>
    <name evidence="1" type="ORF">DUNSADRAFT_4946</name>
</gene>
<organism evidence="1 2">
    <name type="scientific">Dunaliella salina</name>
    <name type="common">Green alga</name>
    <name type="synonym">Protococcus salinus</name>
    <dbReference type="NCBI Taxonomy" id="3046"/>
    <lineage>
        <taxon>Eukaryota</taxon>
        <taxon>Viridiplantae</taxon>
        <taxon>Chlorophyta</taxon>
        <taxon>core chlorophytes</taxon>
        <taxon>Chlorophyceae</taxon>
        <taxon>CS clade</taxon>
        <taxon>Chlamydomonadales</taxon>
        <taxon>Dunaliellaceae</taxon>
        <taxon>Dunaliella</taxon>
    </lineage>
</organism>
<evidence type="ECO:0000313" key="2">
    <source>
        <dbReference type="Proteomes" id="UP000815325"/>
    </source>
</evidence>
<comment type="caution">
    <text evidence="1">The sequence shown here is derived from an EMBL/GenBank/DDBJ whole genome shotgun (WGS) entry which is preliminary data.</text>
</comment>
<evidence type="ECO:0008006" key="3">
    <source>
        <dbReference type="Google" id="ProtNLM"/>
    </source>
</evidence>
<sequence>MMPELSLCMTSGTQEVCKKKIILPGNARHPEEVHNRGSLGMNVTNIQKKCFKDGKLQARKASFSPAVRRRTLHNGDLKGCRMRSGFAWIFFLFPAWQESGITTRWEDLVWRMWTTPHMWKIPLHTYGRSQPCPSYAPKQV</sequence>
<dbReference type="EMBL" id="MU069632">
    <property type="protein sequence ID" value="KAF5837021.1"/>
    <property type="molecule type" value="Genomic_DNA"/>
</dbReference>
<proteinExistence type="predicted"/>
<evidence type="ECO:0000313" key="1">
    <source>
        <dbReference type="EMBL" id="KAF5837021.1"/>
    </source>
</evidence>
<accession>A0ABQ7GQY6</accession>
<keyword evidence="2" id="KW-1185">Reference proteome</keyword>
<name>A0ABQ7GQY6_DUNSA</name>
<reference evidence="1" key="1">
    <citation type="submission" date="2017-08" db="EMBL/GenBank/DDBJ databases">
        <authorList>
            <person name="Polle J.E."/>
            <person name="Barry K."/>
            <person name="Cushman J."/>
            <person name="Schmutz J."/>
            <person name="Tran D."/>
            <person name="Hathwaick L.T."/>
            <person name="Yim W.C."/>
            <person name="Jenkins J."/>
            <person name="Mckie-Krisberg Z.M."/>
            <person name="Prochnik S."/>
            <person name="Lindquist E."/>
            <person name="Dockter R.B."/>
            <person name="Adam C."/>
            <person name="Molina H."/>
            <person name="Bunkerborg J."/>
            <person name="Jin E."/>
            <person name="Buchheim M."/>
            <person name="Magnuson J."/>
        </authorList>
    </citation>
    <scope>NUCLEOTIDE SEQUENCE</scope>
    <source>
        <strain evidence="1">CCAP 19/18</strain>
    </source>
</reference>
<protein>
    <recommendedName>
        <fullName evidence="3">Encoded protein</fullName>
    </recommendedName>
</protein>